<gene>
    <name evidence="1" type="ORF">EI547_05525</name>
</gene>
<evidence type="ECO:0000313" key="2">
    <source>
        <dbReference type="Proteomes" id="UP001645038"/>
    </source>
</evidence>
<dbReference type="RefSeq" id="WP_192537494.1">
    <property type="nucleotide sequence ID" value="NZ_JABUZA010000023.1"/>
</dbReference>
<reference evidence="1 2" key="1">
    <citation type="submission" date="2020-07" db="EMBL/GenBank/DDBJ databases">
        <title>Halophilic bacteria isolated from french cheeses.</title>
        <authorList>
            <person name="Kothe C.I."/>
            <person name="Farah-Kraiem B."/>
            <person name="Renault P."/>
            <person name="Dridi B."/>
        </authorList>
    </citation>
    <scope>NUCLEOTIDE SEQUENCE [LARGE SCALE GENOMIC DNA]</scope>
    <source>
        <strain evidence="1 2">FME20</strain>
    </source>
</reference>
<comment type="caution">
    <text evidence="1">The sequence shown here is derived from an EMBL/GenBank/DDBJ whole genome shotgun (WGS) entry which is preliminary data.</text>
</comment>
<dbReference type="InterPro" id="IPR012659">
    <property type="entry name" value="CHP02444"/>
</dbReference>
<proteinExistence type="predicted"/>
<dbReference type="NCBIfam" id="TIGR02444">
    <property type="entry name" value="TIGR02444 family protein"/>
    <property type="match status" value="1"/>
</dbReference>
<evidence type="ECO:0000313" key="1">
    <source>
        <dbReference type="EMBL" id="MBE0462919.1"/>
    </source>
</evidence>
<dbReference type="EMBL" id="RRZB01000009">
    <property type="protein sequence ID" value="MBE0462919.1"/>
    <property type="molecule type" value="Genomic_DNA"/>
</dbReference>
<keyword evidence="2" id="KW-1185">Reference proteome</keyword>
<name>A0ABR9FWB6_9GAMM</name>
<organism evidence="1 2">
    <name type="scientific">Halomonas colorata</name>
    <dbReference type="NCBI Taxonomy" id="2742615"/>
    <lineage>
        <taxon>Bacteria</taxon>
        <taxon>Pseudomonadati</taxon>
        <taxon>Pseudomonadota</taxon>
        <taxon>Gammaproteobacteria</taxon>
        <taxon>Oceanospirillales</taxon>
        <taxon>Halomonadaceae</taxon>
        <taxon>Halomonas</taxon>
    </lineage>
</organism>
<sequence>MLDSNRLRRLEQAPLWDFALAFYAEPGIESACLTLQDSLGVDVCEILLHSWLFVHGFEARPYALAVEREERNIWQREITQVLRHLRRTLKPQALQSSSIATLRQTIQQAELQAERENLQRWQTWAMQMFENNPHLTKRAENIQNVAQWLQDRLFFGELDKHCPSGQSARESVSQAWQTLAARLDRFE</sequence>
<accession>A0ABR9FWB6</accession>
<dbReference type="Proteomes" id="UP001645038">
    <property type="component" value="Unassembled WGS sequence"/>
</dbReference>
<protein>
    <submittedName>
        <fullName evidence="1">TIGR02444 family protein</fullName>
    </submittedName>
</protein>
<dbReference type="Pfam" id="PF09523">
    <property type="entry name" value="DUF2390"/>
    <property type="match status" value="1"/>
</dbReference>